<keyword evidence="3" id="KW-1185">Reference proteome</keyword>
<reference evidence="2 3" key="1">
    <citation type="submission" date="2018-06" db="EMBL/GenBank/DDBJ databases">
        <title>Lujinxingia sediminis gen. nov. sp. nov., a new facultative anaerobic member of the class Deltaproteobacteria, and proposal of Lujinxingaceae fam. nov.</title>
        <authorList>
            <person name="Guo L.-Y."/>
            <person name="Li C.-M."/>
            <person name="Wang S."/>
            <person name="Du Z.-J."/>
        </authorList>
    </citation>
    <scope>NUCLEOTIDE SEQUENCE [LARGE SCALE GENOMIC DNA]</scope>
    <source>
        <strain evidence="2 3">FA350</strain>
    </source>
</reference>
<organism evidence="2 3">
    <name type="scientific">Bradymonas sediminis</name>
    <dbReference type="NCBI Taxonomy" id="1548548"/>
    <lineage>
        <taxon>Bacteria</taxon>
        <taxon>Deltaproteobacteria</taxon>
        <taxon>Bradymonadales</taxon>
        <taxon>Bradymonadaceae</taxon>
        <taxon>Bradymonas</taxon>
    </lineage>
</organism>
<dbReference type="EMBL" id="CP030032">
    <property type="protein sequence ID" value="AWV90026.1"/>
    <property type="molecule type" value="Genomic_DNA"/>
</dbReference>
<dbReference type="Pfam" id="PF01370">
    <property type="entry name" value="Epimerase"/>
    <property type="match status" value="1"/>
</dbReference>
<comment type="similarity">
    <text evidence="1">Belongs to the NAD(P)-dependent epimerase/dehydratase family.</text>
</comment>
<dbReference type="SUPFAM" id="SSF51735">
    <property type="entry name" value="NAD(P)-binding Rossmann-fold domains"/>
    <property type="match status" value="1"/>
</dbReference>
<gene>
    <name evidence="2" type="ORF">DN745_12020</name>
</gene>
<name>A0A2Z4FMN8_9DELT</name>
<evidence type="ECO:0000313" key="3">
    <source>
        <dbReference type="Proteomes" id="UP000249799"/>
    </source>
</evidence>
<evidence type="ECO:0000256" key="1">
    <source>
        <dbReference type="ARBA" id="ARBA00007637"/>
    </source>
</evidence>
<dbReference type="AlphaFoldDB" id="A0A2Z4FMN8"/>
<evidence type="ECO:0000313" key="2">
    <source>
        <dbReference type="EMBL" id="AWV90026.1"/>
    </source>
</evidence>
<dbReference type="InterPro" id="IPR001509">
    <property type="entry name" value="Epimerase_deHydtase"/>
</dbReference>
<dbReference type="RefSeq" id="WP_111335166.1">
    <property type="nucleotide sequence ID" value="NZ_CP030032.1"/>
</dbReference>
<dbReference type="Gene3D" id="3.40.50.720">
    <property type="entry name" value="NAD(P)-binding Rossmann-like Domain"/>
    <property type="match status" value="1"/>
</dbReference>
<sequence>MTDKSAAKTSSKAGKTVLVTGAAGGVGRHVVRAALDAGMKVRAADRFPAADALEVDGLFDPLTDVDWRFAELSAADLDALTQGCDFVIHAAAIVSLSESYTELAGVNVQLVRDLYRASQANGVAHFVHFSCGAIYEAGPGFRNESDRLSASNAFEQSKIDSEQVFPHQPETTHWSILRPALVYGPHCTKMGASITTLPPLVRDIMPYLPGITGGPRTNWCYVEDAASAALCVLDNPAAFERTFNVADDTALGFGEVVTSITEAYRLEVGALVPFPNTTLWTALSPLIDHDIVFDIARKILRRRWRRLQEQQDLNSPLRPRVDRNALFYVEKDNILGADALKELGWAARYTDFREGIVETIRWYQAHDWAPRFDTETQVRIQDEKQSLGFAFRTRFEGQWVDEKTGDTAPVTLLLQTEFPTITRLALDLEGNIDGKLSIGGLVEDAEIRGTIQVRLLSEGGVYWEMGFDDAQGNPHRLGLSCSVNPLRPLDALTHVSGDIKDANADVVGHVELSYHMRSQLLPSMATFRLLH</sequence>
<protein>
    <submittedName>
        <fullName evidence="2">Uncharacterized protein</fullName>
    </submittedName>
</protein>
<proteinExistence type="inferred from homology"/>
<dbReference type="KEGG" id="bsed:DN745_12020"/>
<dbReference type="PANTHER" id="PTHR43000">
    <property type="entry name" value="DTDP-D-GLUCOSE 4,6-DEHYDRATASE-RELATED"/>
    <property type="match status" value="1"/>
</dbReference>
<dbReference type="Proteomes" id="UP000249799">
    <property type="component" value="Chromosome"/>
</dbReference>
<accession>A0A2Z4FMN8</accession>
<dbReference type="OrthoDB" id="9804595at2"/>
<dbReference type="InterPro" id="IPR036291">
    <property type="entry name" value="NAD(P)-bd_dom_sf"/>
</dbReference>